<dbReference type="Proteomes" id="UP000683360">
    <property type="component" value="Unassembled WGS sequence"/>
</dbReference>
<keyword evidence="2" id="KW-1185">Reference proteome</keyword>
<accession>A0A8S3U0U8</accession>
<protein>
    <submittedName>
        <fullName evidence="1">Uncharacterized protein</fullName>
    </submittedName>
</protein>
<sequence>MCDEATMMSSLKSTVDNWKNIFEACTLQGSDLQVLIKMEEISSRIPQIEKDISKVEREIKDVSVSFKQEVITLNCLGSLKVTDRSVQLETGLKKVNFHSGCVKVLETIDVDVNKGGQRMLSGVFIDNNIILTDSVNYRILRCDLNGLMKEELKIASPPTDVASMSDTKIAVASNSSKILH</sequence>
<evidence type="ECO:0000313" key="1">
    <source>
        <dbReference type="EMBL" id="CAG2239862.1"/>
    </source>
</evidence>
<name>A0A8S3U0U8_MYTED</name>
<dbReference type="AlphaFoldDB" id="A0A8S3U0U8"/>
<organism evidence="1 2">
    <name type="scientific">Mytilus edulis</name>
    <name type="common">Blue mussel</name>
    <dbReference type="NCBI Taxonomy" id="6550"/>
    <lineage>
        <taxon>Eukaryota</taxon>
        <taxon>Metazoa</taxon>
        <taxon>Spiralia</taxon>
        <taxon>Lophotrochozoa</taxon>
        <taxon>Mollusca</taxon>
        <taxon>Bivalvia</taxon>
        <taxon>Autobranchia</taxon>
        <taxon>Pteriomorphia</taxon>
        <taxon>Mytilida</taxon>
        <taxon>Mytiloidea</taxon>
        <taxon>Mytilidae</taxon>
        <taxon>Mytilinae</taxon>
        <taxon>Mytilus</taxon>
    </lineage>
</organism>
<comment type="caution">
    <text evidence="1">The sequence shown here is derived from an EMBL/GenBank/DDBJ whole genome shotgun (WGS) entry which is preliminary data.</text>
</comment>
<proteinExistence type="predicted"/>
<reference evidence="1" key="1">
    <citation type="submission" date="2021-03" db="EMBL/GenBank/DDBJ databases">
        <authorList>
            <person name="Bekaert M."/>
        </authorList>
    </citation>
    <scope>NUCLEOTIDE SEQUENCE</scope>
</reference>
<gene>
    <name evidence="1" type="ORF">MEDL_52219</name>
</gene>
<evidence type="ECO:0000313" key="2">
    <source>
        <dbReference type="Proteomes" id="UP000683360"/>
    </source>
</evidence>
<dbReference type="EMBL" id="CAJPWZ010002539">
    <property type="protein sequence ID" value="CAG2239862.1"/>
    <property type="molecule type" value="Genomic_DNA"/>
</dbReference>